<dbReference type="Pfam" id="PF13411">
    <property type="entry name" value="MerR_1"/>
    <property type="match status" value="1"/>
</dbReference>
<evidence type="ECO:0000259" key="2">
    <source>
        <dbReference type="PROSITE" id="PS50937"/>
    </source>
</evidence>
<accession>A0ABY8FXY0</accession>
<evidence type="ECO:0000256" key="1">
    <source>
        <dbReference type="ARBA" id="ARBA00023125"/>
    </source>
</evidence>
<dbReference type="CDD" id="cd00592">
    <property type="entry name" value="HTH_MerR-like"/>
    <property type="match status" value="1"/>
</dbReference>
<dbReference type="SMART" id="SM00422">
    <property type="entry name" value="HTH_MERR"/>
    <property type="match status" value="1"/>
</dbReference>
<dbReference type="Proteomes" id="UP001215216">
    <property type="component" value="Chromosome"/>
</dbReference>
<feature type="domain" description="HTH merR-type" evidence="2">
    <location>
        <begin position="46"/>
        <end position="98"/>
    </location>
</feature>
<dbReference type="PROSITE" id="PS50937">
    <property type="entry name" value="HTH_MERR_2"/>
    <property type="match status" value="1"/>
</dbReference>
<keyword evidence="4" id="KW-1185">Reference proteome</keyword>
<dbReference type="EMBL" id="CP121208">
    <property type="protein sequence ID" value="WFM82625.1"/>
    <property type="molecule type" value="Genomic_DNA"/>
</dbReference>
<dbReference type="PANTHER" id="PTHR30204">
    <property type="entry name" value="REDOX-CYCLING DRUG-SENSING TRANSCRIPTIONAL ACTIVATOR SOXR"/>
    <property type="match status" value="1"/>
</dbReference>
<dbReference type="InterPro" id="IPR009061">
    <property type="entry name" value="DNA-bd_dom_put_sf"/>
</dbReference>
<dbReference type="RefSeq" id="WP_278012051.1">
    <property type="nucleotide sequence ID" value="NZ_CP121208.1"/>
</dbReference>
<dbReference type="SUPFAM" id="SSF46955">
    <property type="entry name" value="Putative DNA-binding domain"/>
    <property type="match status" value="1"/>
</dbReference>
<sequence>MRAQPQVAPELLTSWPHEVSHEPSLKIGEVLDTLGTEFPYLAASKLRYFESLELLVPHRTASNQRLYSAADVERLRFILIEQRDRYTSLPQIKEMLKQLDTGLVERAHPSRMRVLADNEIVKPQPGTRLHKDELAQLTGASIAQIEQLIDATLLVPDSRGRLTTHAVDIVRYVRMLGEKGLNLRKIRSIRNAARAHAVNAVSTLESDRAKSTPVFRERVISEAGELATLMSHAYRALLLESIDVELR</sequence>
<keyword evidence="1" id="KW-0238">DNA-binding</keyword>
<evidence type="ECO:0000313" key="3">
    <source>
        <dbReference type="EMBL" id="WFM82625.1"/>
    </source>
</evidence>
<dbReference type="InterPro" id="IPR047057">
    <property type="entry name" value="MerR_fam"/>
</dbReference>
<dbReference type="Gene3D" id="1.10.1660.10">
    <property type="match status" value="1"/>
</dbReference>
<protein>
    <submittedName>
        <fullName evidence="3">MerR family transcriptional regulator</fullName>
    </submittedName>
</protein>
<reference evidence="3 4" key="1">
    <citation type="submission" date="2023-03" db="EMBL/GenBank/DDBJ databases">
        <title>Complete genome of Arcanobacterium canis strain DSM 25104 isolated in 2010 from a canine otitis externa in Germany.</title>
        <authorList>
            <person name="Borowiak M."/>
            <person name="Kreitlow A."/>
            <person name="Malorny B."/>
            <person name="Laemmler C."/>
            <person name="Prenger-Berninghoff E."/>
            <person name="Ploetz M."/>
            <person name="Abdulmawjood A."/>
        </authorList>
    </citation>
    <scope>NUCLEOTIDE SEQUENCE [LARGE SCALE GENOMIC DNA]</scope>
    <source>
        <strain evidence="3 4">DSM 25104</strain>
    </source>
</reference>
<proteinExistence type="predicted"/>
<organism evidence="3 4">
    <name type="scientific">Arcanobacterium canis</name>
    <dbReference type="NCBI Taxonomy" id="999183"/>
    <lineage>
        <taxon>Bacteria</taxon>
        <taxon>Bacillati</taxon>
        <taxon>Actinomycetota</taxon>
        <taxon>Actinomycetes</taxon>
        <taxon>Actinomycetales</taxon>
        <taxon>Actinomycetaceae</taxon>
        <taxon>Arcanobacterium</taxon>
    </lineage>
</organism>
<evidence type="ECO:0000313" key="4">
    <source>
        <dbReference type="Proteomes" id="UP001215216"/>
    </source>
</evidence>
<gene>
    <name evidence="3" type="ORF">P7079_04220</name>
</gene>
<dbReference type="InterPro" id="IPR000551">
    <property type="entry name" value="MerR-type_HTH_dom"/>
</dbReference>
<dbReference type="PANTHER" id="PTHR30204:SF97">
    <property type="entry name" value="MERR FAMILY REGULATORY PROTEIN"/>
    <property type="match status" value="1"/>
</dbReference>
<name>A0ABY8FXY0_9ACTO</name>